<proteinExistence type="predicted"/>
<keyword evidence="2" id="KW-1185">Reference proteome</keyword>
<comment type="caution">
    <text evidence="1">The sequence shown here is derived from an EMBL/GenBank/DDBJ whole genome shotgun (WGS) entry which is preliminary data.</text>
</comment>
<evidence type="ECO:0000313" key="2">
    <source>
        <dbReference type="Proteomes" id="UP001500840"/>
    </source>
</evidence>
<gene>
    <name evidence="1" type="ORF">GCM10023156_39500</name>
</gene>
<evidence type="ECO:0000313" key="1">
    <source>
        <dbReference type="EMBL" id="GAA4459637.1"/>
    </source>
</evidence>
<protein>
    <submittedName>
        <fullName evidence="1">Uncharacterized protein</fullName>
    </submittedName>
</protein>
<dbReference type="EMBL" id="BAABGA010000048">
    <property type="protein sequence ID" value="GAA4459637.1"/>
    <property type="molecule type" value="Genomic_DNA"/>
</dbReference>
<reference evidence="2" key="1">
    <citation type="journal article" date="2019" name="Int. J. Syst. Evol. Microbiol.">
        <title>The Global Catalogue of Microorganisms (GCM) 10K type strain sequencing project: providing services to taxonomists for standard genome sequencing and annotation.</title>
        <authorList>
            <consortium name="The Broad Institute Genomics Platform"/>
            <consortium name="The Broad Institute Genome Sequencing Center for Infectious Disease"/>
            <person name="Wu L."/>
            <person name="Ma J."/>
        </authorList>
    </citation>
    <scope>NUCLEOTIDE SEQUENCE [LARGE SCALE GENOMIC DNA]</scope>
    <source>
        <strain evidence="2">JCM 17759</strain>
    </source>
</reference>
<accession>A0ABP8N445</accession>
<organism evidence="1 2">
    <name type="scientific">Novipirellula rosea</name>
    <dbReference type="NCBI Taxonomy" id="1031540"/>
    <lineage>
        <taxon>Bacteria</taxon>
        <taxon>Pseudomonadati</taxon>
        <taxon>Planctomycetota</taxon>
        <taxon>Planctomycetia</taxon>
        <taxon>Pirellulales</taxon>
        <taxon>Pirellulaceae</taxon>
        <taxon>Novipirellula</taxon>
    </lineage>
</organism>
<dbReference type="Proteomes" id="UP001500840">
    <property type="component" value="Unassembled WGS sequence"/>
</dbReference>
<sequence>MTKRVRKPNRVGKPGRVGIVHGAAWAKLEWFVPFTDGHAYIYHGHEDPQDHSDCGPHIFCCPEAGKKFLQRFPESEMNEAEWKFTSAYDLIGWMGSQGPKVFYIFFCDPDDPMALRFAGVRLGDIRKVLMKRQSLDSFLDIADCIDTRR</sequence>
<name>A0ABP8N445_9BACT</name>
<dbReference type="RefSeq" id="WP_345324800.1">
    <property type="nucleotide sequence ID" value="NZ_BAABGA010000048.1"/>
</dbReference>